<organism evidence="1 2">
    <name type="scientific">Roseovarius mucosus DSM 17069</name>
    <dbReference type="NCBI Taxonomy" id="1288298"/>
    <lineage>
        <taxon>Bacteria</taxon>
        <taxon>Pseudomonadati</taxon>
        <taxon>Pseudomonadota</taxon>
        <taxon>Alphaproteobacteria</taxon>
        <taxon>Rhodobacterales</taxon>
        <taxon>Roseobacteraceae</taxon>
        <taxon>Roseovarius</taxon>
    </lineage>
</organism>
<dbReference type="eggNOG" id="COG3221">
    <property type="taxonomic scope" value="Bacteria"/>
</dbReference>
<dbReference type="AlphaFoldDB" id="A0A0A0HL36"/>
<dbReference type="PANTHER" id="PTHR35841">
    <property type="entry name" value="PHOSPHONATES-BINDING PERIPLASMIC PROTEIN"/>
    <property type="match status" value="1"/>
</dbReference>
<dbReference type="STRING" id="215743.ROSMUCSMR3_00353"/>
<dbReference type="HOGENOM" id="CLU_051472_8_1_5"/>
<dbReference type="SUPFAM" id="SSF53850">
    <property type="entry name" value="Periplasmic binding protein-like II"/>
    <property type="match status" value="1"/>
</dbReference>
<gene>
    <name evidence="1" type="ORF">rosmuc_01406</name>
</gene>
<dbReference type="PATRIC" id="fig|1288298.3.peg.1418"/>
<dbReference type="OrthoDB" id="7353682at2"/>
<accession>A0A0A0HL36</accession>
<sequence length="251" mass="27051">MIASLPMYDRPETAVANDALWQGIRDALGTGPERLTRDGDLWDHWLSPDLLLSQTCGYPYRARLHGRVTLVGSPVLDLPGCPPGFYYSVFVARADDPRTDPQEFATARLAYNDALSQSGWAAPQNWAAARGFAFTNPIHTGAHRASALTVAEGRADIAALDVLSWHLMQTHDPFTAGLRVLARTDPTPALPYITALGRDADTMRAAVAHVIHALPSDTRATLGLKGVTYITATDYLALPNPAPPPLPAPPN</sequence>
<evidence type="ECO:0000313" key="1">
    <source>
        <dbReference type="EMBL" id="KGM88572.1"/>
    </source>
</evidence>
<comment type="caution">
    <text evidence="1">The sequence shown here is derived from an EMBL/GenBank/DDBJ whole genome shotgun (WGS) entry which is preliminary data.</text>
</comment>
<evidence type="ECO:0000313" key="2">
    <source>
        <dbReference type="Proteomes" id="UP000030021"/>
    </source>
</evidence>
<dbReference type="Pfam" id="PF12974">
    <property type="entry name" value="Phosphonate-bd"/>
    <property type="match status" value="1"/>
</dbReference>
<protein>
    <submittedName>
        <fullName evidence="1">ABC-type phosphate/phosphonate transport system, periplasmic component</fullName>
    </submittedName>
</protein>
<dbReference type="RefSeq" id="WP_037271387.1">
    <property type="nucleotide sequence ID" value="NZ_KN293978.2"/>
</dbReference>
<dbReference type="Gene3D" id="3.40.190.10">
    <property type="entry name" value="Periplasmic binding protein-like II"/>
    <property type="match status" value="1"/>
</dbReference>
<dbReference type="EMBL" id="AONH01000007">
    <property type="protein sequence ID" value="KGM88572.1"/>
    <property type="molecule type" value="Genomic_DNA"/>
</dbReference>
<proteinExistence type="predicted"/>
<dbReference type="PANTHER" id="PTHR35841:SF1">
    <property type="entry name" value="PHOSPHONATES-BINDING PERIPLASMIC PROTEIN"/>
    <property type="match status" value="1"/>
</dbReference>
<name>A0A0A0HL36_9RHOB</name>
<reference evidence="1 2" key="1">
    <citation type="submission" date="2013-01" db="EMBL/GenBank/DDBJ databases">
        <authorList>
            <person name="Fiebig A."/>
            <person name="Goeker M."/>
            <person name="Klenk H.-P.P."/>
        </authorList>
    </citation>
    <scope>NUCLEOTIDE SEQUENCE [LARGE SCALE GENOMIC DNA]</scope>
    <source>
        <strain evidence="1 2">DSM 17069</strain>
    </source>
</reference>
<dbReference type="Proteomes" id="UP000030021">
    <property type="component" value="Unassembled WGS sequence"/>
</dbReference>